<accession>A0ABU2ZZH1</accession>
<organism evidence="2 3">
    <name type="scientific">Thalassotalea castellviae</name>
    <dbReference type="NCBI Taxonomy" id="3075612"/>
    <lineage>
        <taxon>Bacteria</taxon>
        <taxon>Pseudomonadati</taxon>
        <taxon>Pseudomonadota</taxon>
        <taxon>Gammaproteobacteria</taxon>
        <taxon>Alteromonadales</taxon>
        <taxon>Colwelliaceae</taxon>
        <taxon>Thalassotalea</taxon>
    </lineage>
</organism>
<proteinExistence type="predicted"/>
<keyword evidence="1" id="KW-0812">Transmembrane</keyword>
<keyword evidence="3" id="KW-1185">Reference proteome</keyword>
<evidence type="ECO:0000256" key="1">
    <source>
        <dbReference type="SAM" id="Phobius"/>
    </source>
</evidence>
<dbReference type="EMBL" id="JAVRIF010000003">
    <property type="protein sequence ID" value="MDT0603304.1"/>
    <property type="molecule type" value="Genomic_DNA"/>
</dbReference>
<reference evidence="2 3" key="1">
    <citation type="submission" date="2023-09" db="EMBL/GenBank/DDBJ databases">
        <authorList>
            <person name="Rey-Velasco X."/>
        </authorList>
    </citation>
    <scope>NUCLEOTIDE SEQUENCE [LARGE SCALE GENOMIC DNA]</scope>
    <source>
        <strain evidence="2 3">W431</strain>
    </source>
</reference>
<gene>
    <name evidence="2" type="ORF">RM573_06815</name>
</gene>
<dbReference type="Proteomes" id="UP001266357">
    <property type="component" value="Unassembled WGS sequence"/>
</dbReference>
<sequence>MTKYAGVNNREKTLGENVLIIALIAVLMASFLYYFFKQERQLTEVGFDAVARNFSASVLAIRAQWFMDGQPDEIDLKETGKPGVTLKVNQQGWLDFDDDNEKCQKIWVALMATDLFFMNQPIAVLEIQTHSTESKAINNKFVTICRYSLPTGESFDYNLANGKVSVNNRS</sequence>
<evidence type="ECO:0008006" key="4">
    <source>
        <dbReference type="Google" id="ProtNLM"/>
    </source>
</evidence>
<feature type="transmembrane region" description="Helical" evidence="1">
    <location>
        <begin position="18"/>
        <end position="36"/>
    </location>
</feature>
<evidence type="ECO:0000313" key="2">
    <source>
        <dbReference type="EMBL" id="MDT0603304.1"/>
    </source>
</evidence>
<keyword evidence="1" id="KW-1133">Transmembrane helix</keyword>
<keyword evidence="1" id="KW-0472">Membrane</keyword>
<evidence type="ECO:0000313" key="3">
    <source>
        <dbReference type="Proteomes" id="UP001266357"/>
    </source>
</evidence>
<dbReference type="RefSeq" id="WP_311579229.1">
    <property type="nucleotide sequence ID" value="NZ_JAVRIF010000003.1"/>
</dbReference>
<name>A0ABU2ZZH1_9GAMM</name>
<comment type="caution">
    <text evidence="2">The sequence shown here is derived from an EMBL/GenBank/DDBJ whole genome shotgun (WGS) entry which is preliminary data.</text>
</comment>
<protein>
    <recommendedName>
        <fullName evidence="4">MSHA biogenesis protein MshF</fullName>
    </recommendedName>
</protein>